<dbReference type="NCBIfam" id="NF038402">
    <property type="entry name" value="TroA_like"/>
    <property type="match status" value="1"/>
</dbReference>
<dbReference type="Pfam" id="PF01497">
    <property type="entry name" value="Peripla_BP_2"/>
    <property type="match status" value="1"/>
</dbReference>
<dbReference type="PANTHER" id="PTHR30535:SF34">
    <property type="entry name" value="MOLYBDATE-BINDING PROTEIN MOLA"/>
    <property type="match status" value="1"/>
</dbReference>
<dbReference type="CDD" id="cd01144">
    <property type="entry name" value="BtuF"/>
    <property type="match status" value="1"/>
</dbReference>
<keyword evidence="1" id="KW-0732">Signal</keyword>
<organism evidence="3 4">
    <name type="scientific">Hydrocarboniphaga effusa AP103</name>
    <dbReference type="NCBI Taxonomy" id="1172194"/>
    <lineage>
        <taxon>Bacteria</taxon>
        <taxon>Pseudomonadati</taxon>
        <taxon>Pseudomonadota</taxon>
        <taxon>Gammaproteobacteria</taxon>
        <taxon>Nevskiales</taxon>
        <taxon>Nevskiaceae</taxon>
        <taxon>Hydrocarboniphaga</taxon>
    </lineage>
</organism>
<dbReference type="Proteomes" id="UP000003704">
    <property type="component" value="Unassembled WGS sequence"/>
</dbReference>
<proteinExistence type="predicted"/>
<dbReference type="InterPro" id="IPR054828">
    <property type="entry name" value="Vit_B12_bind_prot"/>
</dbReference>
<evidence type="ECO:0000256" key="1">
    <source>
        <dbReference type="ARBA" id="ARBA00022729"/>
    </source>
</evidence>
<dbReference type="AlphaFoldDB" id="I7ZI62"/>
<dbReference type="SUPFAM" id="SSF53807">
    <property type="entry name" value="Helical backbone' metal receptor"/>
    <property type="match status" value="1"/>
</dbReference>
<gene>
    <name evidence="3" type="ORF">WQQ_17310</name>
</gene>
<evidence type="ECO:0000313" key="4">
    <source>
        <dbReference type="Proteomes" id="UP000003704"/>
    </source>
</evidence>
<dbReference type="PANTHER" id="PTHR30535">
    <property type="entry name" value="VITAMIN B12-BINDING PROTEIN"/>
    <property type="match status" value="1"/>
</dbReference>
<dbReference type="STRING" id="1172194.WQQ_17310"/>
<dbReference type="Gene3D" id="3.40.50.1980">
    <property type="entry name" value="Nitrogenase molybdenum iron protein domain"/>
    <property type="match status" value="2"/>
</dbReference>
<keyword evidence="4" id="KW-1185">Reference proteome</keyword>
<comment type="caution">
    <text evidence="3">The sequence shown here is derived from an EMBL/GenBank/DDBJ whole genome shotgun (WGS) entry which is preliminary data.</text>
</comment>
<dbReference type="PROSITE" id="PS50983">
    <property type="entry name" value="FE_B12_PBP"/>
    <property type="match status" value="1"/>
</dbReference>
<reference evidence="3 4" key="1">
    <citation type="journal article" date="2012" name="J. Bacteriol.">
        <title>Genome Sequence of n-Alkane-Degrading Hydrocarboniphaga effusa Strain AP103T (ATCC BAA-332T).</title>
        <authorList>
            <person name="Chang H.K."/>
            <person name="Zylstra G.J."/>
            <person name="Chae J.C."/>
        </authorList>
    </citation>
    <scope>NUCLEOTIDE SEQUENCE [LARGE SCALE GENOMIC DNA]</scope>
    <source>
        <strain evidence="3 4">AP103</strain>
    </source>
</reference>
<dbReference type="InterPro" id="IPR002491">
    <property type="entry name" value="ABC_transptr_periplasmic_BD"/>
</dbReference>
<evidence type="ECO:0000313" key="3">
    <source>
        <dbReference type="EMBL" id="EIT71594.1"/>
    </source>
</evidence>
<feature type="domain" description="Fe/B12 periplasmic-binding" evidence="2">
    <location>
        <begin position="9"/>
        <end position="257"/>
    </location>
</feature>
<evidence type="ECO:0000259" key="2">
    <source>
        <dbReference type="PROSITE" id="PS50983"/>
    </source>
</evidence>
<dbReference type="InterPro" id="IPR050902">
    <property type="entry name" value="ABC_Transporter_SBP"/>
</dbReference>
<sequence length="263" mass="28122">MAAPARAARVVAIAPHLAELACAAGACDQLVGRVAYSDYPADVAKLPSVGDAFALNAEALLALQPDLVIAWDGGTPAATLAQLQRLKLKTLSLRVNRLDDIEAALITLGEQLGTREPARKAAADYHTRIETLRSRYAHARRLRVFYQIEADPIFTINHDSPISQALALCGGDNVFADLPQLAGALGREAVLQRDPDVVIWGDKDDVAGIEGFWKRWPAAKATRSGNLYAVSSDKLARATPRMAEGAAELCAVLDLARGKALPR</sequence>
<accession>I7ZI62</accession>
<name>I7ZI62_9GAMM</name>
<dbReference type="EMBL" id="AKGD01000001">
    <property type="protein sequence ID" value="EIT71594.1"/>
    <property type="molecule type" value="Genomic_DNA"/>
</dbReference>
<protein>
    <recommendedName>
        <fullName evidence="2">Fe/B12 periplasmic-binding domain-containing protein</fullName>
    </recommendedName>
</protein>